<reference evidence="2" key="1">
    <citation type="submission" date="2021-10" db="EMBL/GenBank/DDBJ databases">
        <title>Streptomonospora sp. nov., isolated from mangrove soil.</title>
        <authorList>
            <person name="Chen X."/>
            <person name="Ge X."/>
            <person name="Liu W."/>
        </authorList>
    </citation>
    <scope>NUCLEOTIDE SEQUENCE</scope>
    <source>
        <strain evidence="2">S1-112</strain>
    </source>
</reference>
<dbReference type="EMBL" id="JAJAQC010000042">
    <property type="protein sequence ID" value="MDA0566839.1"/>
    <property type="molecule type" value="Genomic_DNA"/>
</dbReference>
<dbReference type="AlphaFoldDB" id="A0A9X3NN72"/>
<feature type="transmembrane region" description="Helical" evidence="1">
    <location>
        <begin position="62"/>
        <end position="88"/>
    </location>
</feature>
<sequence>MVGAASPREPGEQDDHDPVLGRRIAVFRPVRPSPVVPVIVAAAALVFGGIILYLLIVSGLIASIFGIVLIGAGVVVLGFSVAGMWMTANDYRSGKELRVYEHGAVVRPRGDMPLTFRWADTRLLVSVVRRTSVYTYAYALLGSGNRPVVMGQNIMLVNVLSNTEGDSDYGDLLTAPFFERIDVWGPMLEEGVTRAHLPRVRAELTAGRAVEFGPVTVSPEGLTVDRTQIPWGEVAGITIDNGYLHIKRTGHLFRTSQPVSHIPNFLVLVAVVREFTGTSLT</sequence>
<dbReference type="Proteomes" id="UP001140076">
    <property type="component" value="Unassembled WGS sequence"/>
</dbReference>
<evidence type="ECO:0000256" key="1">
    <source>
        <dbReference type="SAM" id="Phobius"/>
    </source>
</evidence>
<dbReference type="RefSeq" id="WP_270074092.1">
    <property type="nucleotide sequence ID" value="NZ_JAJAQC010000042.1"/>
</dbReference>
<evidence type="ECO:0000313" key="2">
    <source>
        <dbReference type="EMBL" id="MDA0566839.1"/>
    </source>
</evidence>
<gene>
    <name evidence="2" type="ORF">LG943_21345</name>
</gene>
<comment type="caution">
    <text evidence="2">The sequence shown here is derived from an EMBL/GenBank/DDBJ whole genome shotgun (WGS) entry which is preliminary data.</text>
</comment>
<keyword evidence="1" id="KW-1133">Transmembrane helix</keyword>
<keyword evidence="1" id="KW-0812">Transmembrane</keyword>
<protein>
    <submittedName>
        <fullName evidence="2">Uncharacterized protein</fullName>
    </submittedName>
</protein>
<keyword evidence="1" id="KW-0472">Membrane</keyword>
<proteinExistence type="predicted"/>
<evidence type="ECO:0000313" key="3">
    <source>
        <dbReference type="Proteomes" id="UP001140076"/>
    </source>
</evidence>
<name>A0A9X3NN72_9ACTN</name>
<dbReference type="InterPro" id="IPR046492">
    <property type="entry name" value="DUF6585"/>
</dbReference>
<accession>A0A9X3NN72</accession>
<organism evidence="2 3">
    <name type="scientific">Streptomonospora mangrovi</name>
    <dbReference type="NCBI Taxonomy" id="2883123"/>
    <lineage>
        <taxon>Bacteria</taxon>
        <taxon>Bacillati</taxon>
        <taxon>Actinomycetota</taxon>
        <taxon>Actinomycetes</taxon>
        <taxon>Streptosporangiales</taxon>
        <taxon>Nocardiopsidaceae</taxon>
        <taxon>Streptomonospora</taxon>
    </lineage>
</organism>
<keyword evidence="3" id="KW-1185">Reference proteome</keyword>
<dbReference type="Pfam" id="PF20226">
    <property type="entry name" value="DUF6585"/>
    <property type="match status" value="1"/>
</dbReference>
<feature type="transmembrane region" description="Helical" evidence="1">
    <location>
        <begin position="35"/>
        <end position="56"/>
    </location>
</feature>